<dbReference type="Gene3D" id="2.160.10.10">
    <property type="entry name" value="Hexapeptide repeat proteins"/>
    <property type="match status" value="1"/>
</dbReference>
<keyword evidence="6" id="KW-0963">Cytoplasm</keyword>
<dbReference type="Pfam" id="PF06426">
    <property type="entry name" value="SATase_N"/>
    <property type="match status" value="1"/>
</dbReference>
<dbReference type="EC" id="2.3.1.30" evidence="4"/>
<dbReference type="GO" id="GO:0005737">
    <property type="term" value="C:cytoplasm"/>
    <property type="evidence" value="ECO:0007669"/>
    <property type="project" value="UniProtKB-SubCell"/>
</dbReference>
<feature type="domain" description="Serine acetyltransferase N-terminal" evidence="14">
    <location>
        <begin position="6"/>
        <end position="48"/>
    </location>
</feature>
<evidence type="ECO:0000256" key="7">
    <source>
        <dbReference type="ARBA" id="ARBA00022605"/>
    </source>
</evidence>
<dbReference type="InterPro" id="IPR011004">
    <property type="entry name" value="Trimer_LpxA-like_sf"/>
</dbReference>
<keyword evidence="10" id="KW-0198">Cysteine biosynthesis</keyword>
<evidence type="ECO:0000256" key="1">
    <source>
        <dbReference type="ARBA" id="ARBA00004496"/>
    </source>
</evidence>
<keyword evidence="8 15" id="KW-0808">Transferase</keyword>
<dbReference type="InterPro" id="IPR005881">
    <property type="entry name" value="Ser_O-AcTrfase"/>
</dbReference>
<dbReference type="GO" id="GO:0006535">
    <property type="term" value="P:cysteine biosynthetic process from serine"/>
    <property type="evidence" value="ECO:0007669"/>
    <property type="project" value="InterPro"/>
</dbReference>
<accession>A0A6N7C227</accession>
<feature type="region of interest" description="Disordered" evidence="13">
    <location>
        <begin position="201"/>
        <end position="223"/>
    </location>
</feature>
<comment type="similarity">
    <text evidence="3">Belongs to the transferase hexapeptide repeat family.</text>
</comment>
<keyword evidence="7" id="KW-0028">Amino-acid biosynthesis</keyword>
<proteinExistence type="inferred from homology"/>
<evidence type="ECO:0000256" key="10">
    <source>
        <dbReference type="ARBA" id="ARBA00023192"/>
    </source>
</evidence>
<dbReference type="InterPro" id="IPR010493">
    <property type="entry name" value="Ser_AcTrfase_N"/>
</dbReference>
<evidence type="ECO:0000313" key="16">
    <source>
        <dbReference type="Proteomes" id="UP000471465"/>
    </source>
</evidence>
<evidence type="ECO:0000256" key="9">
    <source>
        <dbReference type="ARBA" id="ARBA00022737"/>
    </source>
</evidence>
<evidence type="ECO:0000256" key="11">
    <source>
        <dbReference type="ARBA" id="ARBA00023315"/>
    </source>
</evidence>
<gene>
    <name evidence="15" type="ORF">FQV37_536</name>
</gene>
<dbReference type="GO" id="GO:0009001">
    <property type="term" value="F:serine O-acetyltransferase activity"/>
    <property type="evidence" value="ECO:0007669"/>
    <property type="project" value="UniProtKB-EC"/>
</dbReference>
<evidence type="ECO:0000256" key="4">
    <source>
        <dbReference type="ARBA" id="ARBA00013266"/>
    </source>
</evidence>
<sequence>MSLPSKLFKSLVTIKNDLKEDIDAVFTRDPAARNSLEVILTYPGIHALVLHRGAHCLWNNEQKLAARVISYGSRIMTGIEIHPAAKIGRRFFIDHGVGVVIGETAEIGNDVTLYHGVTLGGVSWNNGKRHPTLEDGVTVGAGAKVLGPFTVGKNAKIGSNAVVVKPVPAGATMVGSAARMISDHHDEKGNPLTTKVQDAKQQEKIAKAGDSSEDQTADTTPTAKRTNTFRAYGIDPYSQDPVAEAFAKMLEHIQQSENRLDQLQSAMCDIDPSFCKKKYDKLCLEDLDVIGRADINDVDNEKNR</sequence>
<dbReference type="InterPro" id="IPR042122">
    <property type="entry name" value="Ser_AcTrfase_N_sf"/>
</dbReference>
<dbReference type="Gene3D" id="1.10.3130.10">
    <property type="entry name" value="serine acetyltransferase, domain 1"/>
    <property type="match status" value="1"/>
</dbReference>
<keyword evidence="16" id="KW-1185">Reference proteome</keyword>
<dbReference type="Pfam" id="PF00132">
    <property type="entry name" value="Hexapep"/>
    <property type="match status" value="1"/>
</dbReference>
<keyword evidence="11 15" id="KW-0012">Acyltransferase</keyword>
<dbReference type="CDD" id="cd03354">
    <property type="entry name" value="LbH_SAT"/>
    <property type="match status" value="1"/>
</dbReference>
<name>A0A6N7C227_9GAMM</name>
<dbReference type="EMBL" id="VZIZ01000015">
    <property type="protein sequence ID" value="KAF0568780.1"/>
    <property type="molecule type" value="Genomic_DNA"/>
</dbReference>
<keyword evidence="9" id="KW-0677">Repeat</keyword>
<evidence type="ECO:0000256" key="5">
    <source>
        <dbReference type="ARBA" id="ARBA00018522"/>
    </source>
</evidence>
<evidence type="ECO:0000256" key="2">
    <source>
        <dbReference type="ARBA" id="ARBA00004876"/>
    </source>
</evidence>
<dbReference type="FunFam" id="2.160.10.10:FF:000007">
    <property type="entry name" value="Serine acetyltransferase"/>
    <property type="match status" value="1"/>
</dbReference>
<evidence type="ECO:0000259" key="14">
    <source>
        <dbReference type="Pfam" id="PF06426"/>
    </source>
</evidence>
<evidence type="ECO:0000256" key="12">
    <source>
        <dbReference type="ARBA" id="ARBA00049486"/>
    </source>
</evidence>
<dbReference type="SUPFAM" id="SSF51161">
    <property type="entry name" value="Trimeric LpxA-like enzymes"/>
    <property type="match status" value="1"/>
</dbReference>
<dbReference type="UniPathway" id="UPA00136">
    <property type="reaction ID" value="UER00199"/>
</dbReference>
<dbReference type="InterPro" id="IPR001451">
    <property type="entry name" value="Hexapep"/>
</dbReference>
<dbReference type="InterPro" id="IPR053376">
    <property type="entry name" value="Serine_acetyltransferase"/>
</dbReference>
<dbReference type="RefSeq" id="WP_160021835.1">
    <property type="nucleotide sequence ID" value="NZ_VZIZ01000015.1"/>
</dbReference>
<dbReference type="NCBIfam" id="TIGR01172">
    <property type="entry name" value="cysE"/>
    <property type="match status" value="1"/>
</dbReference>
<protein>
    <recommendedName>
        <fullName evidence="5">Serine acetyltransferase</fullName>
        <ecNumber evidence="4">2.3.1.30</ecNumber>
    </recommendedName>
</protein>
<dbReference type="FunFam" id="1.10.3130.10:FF:000003">
    <property type="entry name" value="Serine acetyltransferase"/>
    <property type="match status" value="1"/>
</dbReference>
<comment type="subcellular location">
    <subcellularLocation>
        <location evidence="1">Cytoplasm</location>
    </subcellularLocation>
</comment>
<dbReference type="PANTHER" id="PTHR42811">
    <property type="entry name" value="SERINE ACETYLTRANSFERASE"/>
    <property type="match status" value="1"/>
</dbReference>
<dbReference type="NCBIfam" id="NF041874">
    <property type="entry name" value="EPS_EpsC"/>
    <property type="match status" value="1"/>
</dbReference>
<comment type="pathway">
    <text evidence="2">Amino-acid biosynthesis; L-cysteine biosynthesis; L-cysteine from L-serine: step 1/2.</text>
</comment>
<comment type="catalytic activity">
    <reaction evidence="12">
        <text>L-serine + acetyl-CoA = O-acetyl-L-serine + CoA</text>
        <dbReference type="Rhea" id="RHEA:24560"/>
        <dbReference type="ChEBI" id="CHEBI:33384"/>
        <dbReference type="ChEBI" id="CHEBI:57287"/>
        <dbReference type="ChEBI" id="CHEBI:57288"/>
        <dbReference type="ChEBI" id="CHEBI:58340"/>
        <dbReference type="EC" id="2.3.1.30"/>
    </reaction>
</comment>
<evidence type="ECO:0000256" key="3">
    <source>
        <dbReference type="ARBA" id="ARBA00007274"/>
    </source>
</evidence>
<organism evidence="15 16">
    <name type="scientific">Psychrobacter nivimaris</name>
    <dbReference type="NCBI Taxonomy" id="281738"/>
    <lineage>
        <taxon>Bacteria</taxon>
        <taxon>Pseudomonadati</taxon>
        <taxon>Pseudomonadota</taxon>
        <taxon>Gammaproteobacteria</taxon>
        <taxon>Moraxellales</taxon>
        <taxon>Moraxellaceae</taxon>
        <taxon>Psychrobacter</taxon>
    </lineage>
</organism>
<evidence type="ECO:0000256" key="13">
    <source>
        <dbReference type="SAM" id="MobiDB-lite"/>
    </source>
</evidence>
<dbReference type="InterPro" id="IPR045304">
    <property type="entry name" value="LbH_SAT"/>
</dbReference>
<dbReference type="Proteomes" id="UP000471465">
    <property type="component" value="Unassembled WGS sequence"/>
</dbReference>
<evidence type="ECO:0000313" key="15">
    <source>
        <dbReference type="EMBL" id="KAF0568780.1"/>
    </source>
</evidence>
<evidence type="ECO:0000256" key="8">
    <source>
        <dbReference type="ARBA" id="ARBA00022679"/>
    </source>
</evidence>
<comment type="caution">
    <text evidence="15">The sequence shown here is derived from an EMBL/GenBank/DDBJ whole genome shotgun (WGS) entry which is preliminary data.</text>
</comment>
<dbReference type="AlphaFoldDB" id="A0A6N7C227"/>
<reference evidence="15 16" key="1">
    <citation type="submission" date="2019-09" db="EMBL/GenBank/DDBJ databases">
        <title>Draft genome sequence of Psychrobacter nivimaris LAMA 639, in search for biotechnological relevant genes.</title>
        <authorList>
            <person name="Lima A.O.S."/>
            <person name="Staloch B.E.K."/>
            <person name="Freitas R.C."/>
            <person name="Niero H."/>
            <person name="Silva M.A.C."/>
        </authorList>
    </citation>
    <scope>NUCLEOTIDE SEQUENCE [LARGE SCALE GENOMIC DNA]</scope>
    <source>
        <strain evidence="15 16">LAMA 639</strain>
    </source>
</reference>
<evidence type="ECO:0000256" key="6">
    <source>
        <dbReference type="ARBA" id="ARBA00022490"/>
    </source>
</evidence>